<feature type="chain" id="PRO_5041434342" description="Extracellular membrane protein CFEM domain-containing protein" evidence="3">
    <location>
        <begin position="22"/>
        <end position="228"/>
    </location>
</feature>
<keyword evidence="2" id="KW-0812">Transmembrane</keyword>
<feature type="region of interest" description="Disordered" evidence="1">
    <location>
        <begin position="181"/>
        <end position="228"/>
    </location>
</feature>
<feature type="compositionally biased region" description="Basic and acidic residues" evidence="1">
    <location>
        <begin position="181"/>
        <end position="193"/>
    </location>
</feature>
<evidence type="ECO:0000313" key="5">
    <source>
        <dbReference type="Proteomes" id="UP001174936"/>
    </source>
</evidence>
<evidence type="ECO:0000256" key="1">
    <source>
        <dbReference type="SAM" id="MobiDB-lite"/>
    </source>
</evidence>
<feature type="transmembrane region" description="Helical" evidence="2">
    <location>
        <begin position="151"/>
        <end position="174"/>
    </location>
</feature>
<proteinExistence type="predicted"/>
<dbReference type="EMBL" id="JAULSV010000001">
    <property type="protein sequence ID" value="KAK0657995.1"/>
    <property type="molecule type" value="Genomic_DNA"/>
</dbReference>
<keyword evidence="5" id="KW-1185">Reference proteome</keyword>
<gene>
    <name evidence="4" type="ORF">B0T16DRAFT_386432</name>
</gene>
<dbReference type="Proteomes" id="UP001174936">
    <property type="component" value="Unassembled WGS sequence"/>
</dbReference>
<evidence type="ECO:0000256" key="3">
    <source>
        <dbReference type="SAM" id="SignalP"/>
    </source>
</evidence>
<evidence type="ECO:0008006" key="6">
    <source>
        <dbReference type="Google" id="ProtNLM"/>
    </source>
</evidence>
<feature type="signal peptide" evidence="3">
    <location>
        <begin position="1"/>
        <end position="21"/>
    </location>
</feature>
<keyword evidence="3" id="KW-0732">Signal</keyword>
<comment type="caution">
    <text evidence="4">The sequence shown here is derived from an EMBL/GenBank/DDBJ whole genome shotgun (WGS) entry which is preliminary data.</text>
</comment>
<reference evidence="4" key="1">
    <citation type="submission" date="2023-06" db="EMBL/GenBank/DDBJ databases">
        <title>Genome-scale phylogeny and comparative genomics of the fungal order Sordariales.</title>
        <authorList>
            <consortium name="Lawrence Berkeley National Laboratory"/>
            <person name="Hensen N."/>
            <person name="Bonometti L."/>
            <person name="Westerberg I."/>
            <person name="Brannstrom I.O."/>
            <person name="Guillou S."/>
            <person name="Cros-Aarteil S."/>
            <person name="Calhoun S."/>
            <person name="Haridas S."/>
            <person name="Kuo A."/>
            <person name="Mondo S."/>
            <person name="Pangilinan J."/>
            <person name="Riley R."/>
            <person name="Labutti K."/>
            <person name="Andreopoulos B."/>
            <person name="Lipzen A."/>
            <person name="Chen C."/>
            <person name="Yanf M."/>
            <person name="Daum C."/>
            <person name="Ng V."/>
            <person name="Clum A."/>
            <person name="Steindorff A."/>
            <person name="Ohm R."/>
            <person name="Martin F."/>
            <person name="Silar P."/>
            <person name="Natvig D."/>
            <person name="Lalanne C."/>
            <person name="Gautier V."/>
            <person name="Ament-Velasquez S.L."/>
            <person name="Kruys A."/>
            <person name="Hutchinson M.I."/>
            <person name="Powell A.J."/>
            <person name="Barry K."/>
            <person name="Miller A.N."/>
            <person name="Grigoriev I.V."/>
            <person name="Debuchy R."/>
            <person name="Gladieux P."/>
            <person name="Thoren M.H."/>
            <person name="Johannesson H."/>
        </authorList>
    </citation>
    <scope>NUCLEOTIDE SEQUENCE</scope>
    <source>
        <strain evidence="4">SMH2532-1</strain>
    </source>
</reference>
<organism evidence="4 5">
    <name type="scientific">Cercophora newfieldiana</name>
    <dbReference type="NCBI Taxonomy" id="92897"/>
    <lineage>
        <taxon>Eukaryota</taxon>
        <taxon>Fungi</taxon>
        <taxon>Dikarya</taxon>
        <taxon>Ascomycota</taxon>
        <taxon>Pezizomycotina</taxon>
        <taxon>Sordariomycetes</taxon>
        <taxon>Sordariomycetidae</taxon>
        <taxon>Sordariales</taxon>
        <taxon>Lasiosphaeriaceae</taxon>
        <taxon>Cercophora</taxon>
    </lineage>
</organism>
<name>A0AA40D033_9PEZI</name>
<evidence type="ECO:0000256" key="2">
    <source>
        <dbReference type="SAM" id="Phobius"/>
    </source>
</evidence>
<keyword evidence="2" id="KW-1133">Transmembrane helix</keyword>
<keyword evidence="2" id="KW-0472">Membrane</keyword>
<sequence length="228" mass="24286">MAQGATLCAALLFVFLHGALAQTTSSVSTSPISPTALSPTALLPSLSCLASTRCNDKLWDHADPSCRYTTECYCVAWNSTWYRDCVKEKCPSTWESIIDERLTACNTTLGIDLSGNTTYTGMSIPSMPTNTDYSSLFDSGKDGKLSQSDKIAIGIGVGFGIPSLLIGLGAWLCVRRRAQGAEKDQGDVDHISSEESPQTSPPEQPPETPGHCDPPETSGPPSTQPVPR</sequence>
<feature type="compositionally biased region" description="Pro residues" evidence="1">
    <location>
        <begin position="199"/>
        <end position="208"/>
    </location>
</feature>
<dbReference type="AlphaFoldDB" id="A0AA40D033"/>
<accession>A0AA40D033</accession>
<protein>
    <recommendedName>
        <fullName evidence="6">Extracellular membrane protein CFEM domain-containing protein</fullName>
    </recommendedName>
</protein>
<evidence type="ECO:0000313" key="4">
    <source>
        <dbReference type="EMBL" id="KAK0657995.1"/>
    </source>
</evidence>